<keyword evidence="4 9" id="KW-0747">Spliceosome</keyword>
<evidence type="ECO:0000256" key="10">
    <source>
        <dbReference type="SAM" id="MobiDB-lite"/>
    </source>
</evidence>
<proteinExistence type="inferred from homology"/>
<dbReference type="InterPro" id="IPR010920">
    <property type="entry name" value="LSM_dom_sf"/>
</dbReference>
<dbReference type="SUPFAM" id="SSF50182">
    <property type="entry name" value="Sm-like ribonucleoproteins"/>
    <property type="match status" value="1"/>
</dbReference>
<feature type="compositionally biased region" description="Basic and acidic residues" evidence="10">
    <location>
        <begin position="118"/>
        <end position="139"/>
    </location>
</feature>
<dbReference type="Proteomes" id="UP001140011">
    <property type="component" value="Unassembled WGS sequence"/>
</dbReference>
<dbReference type="GO" id="GO:0000398">
    <property type="term" value="P:mRNA splicing, via spliceosome"/>
    <property type="evidence" value="ECO:0007669"/>
    <property type="project" value="InterPro"/>
</dbReference>
<evidence type="ECO:0000256" key="1">
    <source>
        <dbReference type="ARBA" id="ARBA00004123"/>
    </source>
</evidence>
<comment type="similarity">
    <text evidence="2 9">Belongs to the snRNP Sm proteins family.</text>
</comment>
<evidence type="ECO:0000313" key="13">
    <source>
        <dbReference type="Proteomes" id="UP001140011"/>
    </source>
</evidence>
<dbReference type="InterPro" id="IPR027141">
    <property type="entry name" value="LSm4/Sm_D1/D3"/>
</dbReference>
<dbReference type="InterPro" id="IPR034101">
    <property type="entry name" value="Lsm4"/>
</dbReference>
<evidence type="ECO:0000313" key="12">
    <source>
        <dbReference type="EMBL" id="KAJ2749120.1"/>
    </source>
</evidence>
<evidence type="ECO:0000256" key="5">
    <source>
        <dbReference type="ARBA" id="ARBA00022884"/>
    </source>
</evidence>
<dbReference type="GO" id="GO:0097525">
    <property type="term" value="C:spliceosomal snRNP complex"/>
    <property type="evidence" value="ECO:0007669"/>
    <property type="project" value="UniProtKB-ARBA"/>
</dbReference>
<comment type="subunit">
    <text evidence="9">LSm subunits form a heteromer with a doughnut shape.</text>
</comment>
<evidence type="ECO:0000256" key="7">
    <source>
        <dbReference type="ARBA" id="ARBA00023242"/>
    </source>
</evidence>
<feature type="compositionally biased region" description="Gly residues" evidence="10">
    <location>
        <begin position="77"/>
        <end position="113"/>
    </location>
</feature>
<keyword evidence="8 9" id="KW-0687">Ribonucleoprotein</keyword>
<protein>
    <recommendedName>
        <fullName evidence="9">LSM complex subunit LSM4</fullName>
    </recommendedName>
</protein>
<dbReference type="Gene3D" id="2.30.30.100">
    <property type="match status" value="1"/>
</dbReference>
<feature type="region of interest" description="Disordered" evidence="10">
    <location>
        <begin position="66"/>
        <end position="148"/>
    </location>
</feature>
<keyword evidence="13" id="KW-1185">Reference proteome</keyword>
<dbReference type="EMBL" id="JANBUH010000875">
    <property type="protein sequence ID" value="KAJ2749120.1"/>
    <property type="molecule type" value="Genomic_DNA"/>
</dbReference>
<gene>
    <name evidence="9" type="primary">LSM4</name>
    <name evidence="12" type="ORF">GGI19_005820</name>
</gene>
<dbReference type="Pfam" id="PF01423">
    <property type="entry name" value="LSM"/>
    <property type="match status" value="1"/>
</dbReference>
<accession>A0A9W8GVV6</accession>
<comment type="caution">
    <text evidence="12">The sequence shown here is derived from an EMBL/GenBank/DDBJ whole genome shotgun (WGS) entry which is preliminary data.</text>
</comment>
<dbReference type="AlphaFoldDB" id="A0A9W8GVV6"/>
<keyword evidence="6 9" id="KW-0508">mRNA splicing</keyword>
<keyword evidence="5 9" id="KW-0694">RNA-binding</keyword>
<dbReference type="GO" id="GO:0005681">
    <property type="term" value="C:spliceosomal complex"/>
    <property type="evidence" value="ECO:0007669"/>
    <property type="project" value="UniProtKB-UniRule"/>
</dbReference>
<evidence type="ECO:0000256" key="8">
    <source>
        <dbReference type="ARBA" id="ARBA00023274"/>
    </source>
</evidence>
<evidence type="ECO:0000256" key="6">
    <source>
        <dbReference type="ARBA" id="ARBA00023187"/>
    </source>
</evidence>
<dbReference type="GO" id="GO:0003723">
    <property type="term" value="F:RNA binding"/>
    <property type="evidence" value="ECO:0007669"/>
    <property type="project" value="UniProtKB-KW"/>
</dbReference>
<sequence>MLPLSLLNAAVGFPILVELKNGETYNGHLEKCDNFMNISLREVIQTASDGDRFWRLPETYVLDKVKEDMLKNRNMGNRGGRGGRGRGGNVGGRGGGHTGGSQTGGGRGRGRGGNKPSLHKDKSSSTMANKKDFLDELRRQLKQRTQQQ</sequence>
<feature type="domain" description="Sm" evidence="11">
    <location>
        <begin position="2"/>
        <end position="68"/>
    </location>
</feature>
<name>A0A9W8GVV6_9FUNG</name>
<dbReference type="OrthoDB" id="747253at2759"/>
<dbReference type="GO" id="GO:0000956">
    <property type="term" value="P:nuclear-transcribed mRNA catabolic process"/>
    <property type="evidence" value="ECO:0007669"/>
    <property type="project" value="UniProtKB-UniRule"/>
</dbReference>
<evidence type="ECO:0000259" key="11">
    <source>
        <dbReference type="PROSITE" id="PS52002"/>
    </source>
</evidence>
<comment type="subcellular location">
    <subcellularLocation>
        <location evidence="1 9">Nucleus</location>
    </subcellularLocation>
</comment>
<keyword evidence="3 9" id="KW-0507">mRNA processing</keyword>
<dbReference type="InterPro" id="IPR047575">
    <property type="entry name" value="Sm"/>
</dbReference>
<dbReference type="PROSITE" id="PS52002">
    <property type="entry name" value="SM"/>
    <property type="match status" value="1"/>
</dbReference>
<dbReference type="CDD" id="cd01723">
    <property type="entry name" value="LSm4"/>
    <property type="match status" value="1"/>
</dbReference>
<keyword evidence="7 9" id="KW-0539">Nucleus</keyword>
<evidence type="ECO:0000256" key="2">
    <source>
        <dbReference type="ARBA" id="ARBA00006850"/>
    </source>
</evidence>
<dbReference type="PANTHER" id="PTHR23338">
    <property type="entry name" value="SMALL NUCLEAR RIBONUCLEOPROTEIN SM"/>
    <property type="match status" value="1"/>
</dbReference>
<evidence type="ECO:0000256" key="4">
    <source>
        <dbReference type="ARBA" id="ARBA00022728"/>
    </source>
</evidence>
<dbReference type="InterPro" id="IPR001163">
    <property type="entry name" value="Sm_dom_euk/arc"/>
</dbReference>
<organism evidence="12 13">
    <name type="scientific">Coemansia pectinata</name>
    <dbReference type="NCBI Taxonomy" id="1052879"/>
    <lineage>
        <taxon>Eukaryota</taxon>
        <taxon>Fungi</taxon>
        <taxon>Fungi incertae sedis</taxon>
        <taxon>Zoopagomycota</taxon>
        <taxon>Kickxellomycotina</taxon>
        <taxon>Kickxellomycetes</taxon>
        <taxon>Kickxellales</taxon>
        <taxon>Kickxellaceae</taxon>
        <taxon>Coemansia</taxon>
    </lineage>
</organism>
<evidence type="ECO:0000256" key="9">
    <source>
        <dbReference type="RuleBase" id="RU365049"/>
    </source>
</evidence>
<dbReference type="SMART" id="SM00651">
    <property type="entry name" value="Sm"/>
    <property type="match status" value="1"/>
</dbReference>
<reference evidence="12" key="1">
    <citation type="submission" date="2022-07" db="EMBL/GenBank/DDBJ databases">
        <title>Phylogenomic reconstructions and comparative analyses of Kickxellomycotina fungi.</title>
        <authorList>
            <person name="Reynolds N.K."/>
            <person name="Stajich J.E."/>
            <person name="Barry K."/>
            <person name="Grigoriev I.V."/>
            <person name="Crous P."/>
            <person name="Smith M.E."/>
        </authorList>
    </citation>
    <scope>NUCLEOTIDE SEQUENCE</scope>
    <source>
        <strain evidence="12">BCRC 34297</strain>
    </source>
</reference>
<comment type="function">
    <text evidence="9">Binds specifically to the 3'-terminal U-tract of U6 snRNA.</text>
</comment>
<evidence type="ECO:0000256" key="3">
    <source>
        <dbReference type="ARBA" id="ARBA00022664"/>
    </source>
</evidence>